<dbReference type="EMBL" id="JACWUN010000026">
    <property type="protein sequence ID" value="MBD1401869.1"/>
    <property type="molecule type" value="Genomic_DNA"/>
</dbReference>
<comment type="caution">
    <text evidence="2">The sequence shown here is derived from an EMBL/GenBank/DDBJ whole genome shotgun (WGS) entry which is preliminary data.</text>
</comment>
<evidence type="ECO:0008006" key="4">
    <source>
        <dbReference type="Google" id="ProtNLM"/>
    </source>
</evidence>
<feature type="transmembrane region" description="Helical" evidence="1">
    <location>
        <begin position="12"/>
        <end position="35"/>
    </location>
</feature>
<proteinExistence type="predicted"/>
<protein>
    <recommendedName>
        <fullName evidence="4">Chemotaxis methyl-accepting receptor HlyB-like 4HB MCP domain-containing protein</fullName>
    </recommendedName>
</protein>
<evidence type="ECO:0000256" key="1">
    <source>
        <dbReference type="SAM" id="Phobius"/>
    </source>
</evidence>
<dbReference type="AlphaFoldDB" id="A0A8J6QN68"/>
<organism evidence="2 3">
    <name type="scientific">Pelovirga terrestris</name>
    <dbReference type="NCBI Taxonomy" id="2771352"/>
    <lineage>
        <taxon>Bacteria</taxon>
        <taxon>Pseudomonadati</taxon>
        <taxon>Thermodesulfobacteriota</taxon>
        <taxon>Desulfuromonadia</taxon>
        <taxon>Geobacterales</taxon>
        <taxon>Geobacteraceae</taxon>
        <taxon>Pelovirga</taxon>
    </lineage>
</organism>
<feature type="non-terminal residue" evidence="2">
    <location>
        <position position="223"/>
    </location>
</feature>
<keyword evidence="1" id="KW-0472">Membrane</keyword>
<keyword evidence="3" id="KW-1185">Reference proteome</keyword>
<dbReference type="Proteomes" id="UP000632828">
    <property type="component" value="Unassembled WGS sequence"/>
</dbReference>
<keyword evidence="1" id="KW-0812">Transmembrane</keyword>
<reference evidence="2" key="1">
    <citation type="submission" date="2020-09" db="EMBL/GenBank/DDBJ databases">
        <title>Pelobacter alkaliphilus sp. nov., a novel anaerobic arsenate-reducing bacterium from terrestrial mud volcano.</title>
        <authorList>
            <person name="Khomyakova M.A."/>
            <person name="Merkel A.Y."/>
            <person name="Slobodkin A.I."/>
        </authorList>
    </citation>
    <scope>NUCLEOTIDE SEQUENCE</scope>
    <source>
        <strain evidence="2">M08fum</strain>
    </source>
</reference>
<name>A0A8J6QN68_9BACT</name>
<sequence length="223" mass="24759">MNNLKLGVKIGLGFALIFVAIVAFGAWTFSFSVAVENKSNHILTDTQPFVLLAQQMSYDTLQVQQWLTDISATRALDGLNDGFDEAEISYLSFMAGLDKFEQMFRSENDTAMLNAVKQIRSEFDAYYRIGKKMAQSYIDEGPAGGNLMMSEFDGAVETLQENLEPFLASQIDELTVALNDLNRVGGRVAPAVLPHHRTYGSVYGGSRSVLKTMELLYVTEQSR</sequence>
<keyword evidence="1" id="KW-1133">Transmembrane helix</keyword>
<evidence type="ECO:0000313" key="3">
    <source>
        <dbReference type="Proteomes" id="UP000632828"/>
    </source>
</evidence>
<evidence type="ECO:0000313" key="2">
    <source>
        <dbReference type="EMBL" id="MBD1401869.1"/>
    </source>
</evidence>
<accession>A0A8J6QN68</accession>
<gene>
    <name evidence="2" type="ORF">ICT70_14500</name>
</gene>